<dbReference type="GO" id="GO:0006491">
    <property type="term" value="P:N-glycan processing"/>
    <property type="evidence" value="ECO:0007669"/>
    <property type="project" value="TreeGrafter"/>
</dbReference>
<dbReference type="Gene3D" id="2.60.40.1760">
    <property type="entry name" value="glycosyl hydrolase (family 31)"/>
    <property type="match status" value="1"/>
</dbReference>
<dbReference type="PANTHER" id="PTHR22762:SF54">
    <property type="entry name" value="BCDNA.GH04962"/>
    <property type="match status" value="1"/>
</dbReference>
<dbReference type="InParanoid" id="A0A078B0U5"/>
<evidence type="ECO:0000259" key="11">
    <source>
        <dbReference type="Pfam" id="PF21365"/>
    </source>
</evidence>
<reference evidence="12 13" key="1">
    <citation type="submission" date="2014-06" db="EMBL/GenBank/DDBJ databases">
        <authorList>
            <person name="Swart Estienne"/>
        </authorList>
    </citation>
    <scope>NUCLEOTIDE SEQUENCE [LARGE SCALE GENOMIC DNA]</scope>
    <source>
        <strain evidence="12 13">130c</strain>
    </source>
</reference>
<organism evidence="12 13">
    <name type="scientific">Stylonychia lemnae</name>
    <name type="common">Ciliate</name>
    <dbReference type="NCBI Taxonomy" id="5949"/>
    <lineage>
        <taxon>Eukaryota</taxon>
        <taxon>Sar</taxon>
        <taxon>Alveolata</taxon>
        <taxon>Ciliophora</taxon>
        <taxon>Intramacronucleata</taxon>
        <taxon>Spirotrichea</taxon>
        <taxon>Stichotrichia</taxon>
        <taxon>Sporadotrichida</taxon>
        <taxon>Oxytrichidae</taxon>
        <taxon>Stylonychinae</taxon>
        <taxon>Stylonychia</taxon>
    </lineage>
</organism>
<keyword evidence="13" id="KW-1185">Reference proteome</keyword>
<evidence type="ECO:0000256" key="6">
    <source>
        <dbReference type="ARBA" id="ARBA00023295"/>
    </source>
</evidence>
<protein>
    <submittedName>
        <fullName evidence="12">Neutral alpha-glucosidase ab</fullName>
    </submittedName>
</protein>
<dbReference type="InterPro" id="IPR048395">
    <property type="entry name" value="Glyco_hydro_31_C"/>
</dbReference>
<dbReference type="Pfam" id="PF13802">
    <property type="entry name" value="Gal_mutarotas_2"/>
    <property type="match status" value="1"/>
</dbReference>
<dbReference type="PANTHER" id="PTHR22762">
    <property type="entry name" value="ALPHA-GLUCOSIDASE"/>
    <property type="match status" value="1"/>
</dbReference>
<dbReference type="SUPFAM" id="SSF51011">
    <property type="entry name" value="Glycosyl hydrolase domain"/>
    <property type="match status" value="1"/>
</dbReference>
<evidence type="ECO:0000256" key="5">
    <source>
        <dbReference type="ARBA" id="ARBA00023180"/>
    </source>
</evidence>
<evidence type="ECO:0000259" key="10">
    <source>
        <dbReference type="Pfam" id="PF13802"/>
    </source>
</evidence>
<dbReference type="OrthoDB" id="440381at2759"/>
<comment type="pathway">
    <text evidence="1">Glycan metabolism.</text>
</comment>
<evidence type="ECO:0000256" key="4">
    <source>
        <dbReference type="ARBA" id="ARBA00022801"/>
    </source>
</evidence>
<dbReference type="Gene3D" id="2.60.40.1180">
    <property type="entry name" value="Golgi alpha-mannosidase II"/>
    <property type="match status" value="2"/>
</dbReference>
<evidence type="ECO:0000256" key="3">
    <source>
        <dbReference type="ARBA" id="ARBA00022729"/>
    </source>
</evidence>
<accession>A0A078B0U5</accession>
<feature type="region of interest" description="Disordered" evidence="8">
    <location>
        <begin position="947"/>
        <end position="970"/>
    </location>
</feature>
<evidence type="ECO:0000259" key="9">
    <source>
        <dbReference type="Pfam" id="PF01055"/>
    </source>
</evidence>
<dbReference type="AlphaFoldDB" id="A0A078B0U5"/>
<evidence type="ECO:0000256" key="1">
    <source>
        <dbReference type="ARBA" id="ARBA00004881"/>
    </source>
</evidence>
<feature type="domain" description="Glycoside hydrolase family 31 N-terminal" evidence="10">
    <location>
        <begin position="272"/>
        <end position="321"/>
    </location>
</feature>
<evidence type="ECO:0000256" key="8">
    <source>
        <dbReference type="SAM" id="MobiDB-lite"/>
    </source>
</evidence>
<evidence type="ECO:0000256" key="7">
    <source>
        <dbReference type="RuleBase" id="RU361185"/>
    </source>
</evidence>
<evidence type="ECO:0000313" key="13">
    <source>
        <dbReference type="Proteomes" id="UP000039865"/>
    </source>
</evidence>
<keyword evidence="3" id="KW-0732">Signal</keyword>
<feature type="domain" description="Glycosyl hydrolase family 31 C-terminal" evidence="11">
    <location>
        <begin position="722"/>
        <end position="818"/>
    </location>
</feature>
<proteinExistence type="inferred from homology"/>
<dbReference type="InterPro" id="IPR025887">
    <property type="entry name" value="Glyco_hydro_31_N_dom"/>
</dbReference>
<keyword evidence="6 7" id="KW-0326">Glycosidase</keyword>
<sequence>MIQKLMSLFIIFAQTKVNSYNLIYQDFCVRNRLILNEIYTSSKPYFTYGIEKNSLKIVRINQVVLIFYLQQDNYILSQMSLSCGKIENEAIASSFIANRLLLNVSLYENGIMRVVVDEIGSDTKRFRFTQHDQGTTVVEHQLINVDIKEISKINKNNIEILYSSKDGLDSYNYTIQFEPFRIFQVVNNVTTIIVNHNDTFMFESYSGFMNDRVTEDKIKKECLLPLFQKQDNGTVWKYFGGFNLKEFLWIWAFQYKRINEEIQKAKYREDKEPYRLYNTDLYNRTENRRTNLYSSVPFIGAHSKDHDEGIVMTNPADTYVDIYEMRLDQSQSEQKSYVNFFTESGVLEFFLFGSAVQKTKGTHQNSPQRVSNLFSTIFGYIPLPPFFSLGFHYSKWEKNVYELILRHNLAFDQAAIPVDVFWMDIQYANGFRYFQFDPNMTHQLEEIKENARRDGRRLVVITDPHMKVDYDFKPFKEGLEIEQNTHQQFNSKASIFIKNQYNQIYKGRCWPNMSVWIDYLNPHGQEYWARQYKYENFQGTDDQFNVWIDMNEPAIFDREDKAMVKNNIHKLGDGSSVLHRDIHNAYGLLMAKATYQGLLERDNHNQRPFILTRSTFVGGHKFSAKWTGDNRSTFQELRVCISQMFTFGMSGFAFIGADVPGFDGVPSEELYFLFYQLGGWFPFFRSHSIYSAYQREPYQQPYWIQDSVRQTILIRYALIHYQPTWYNYPSDERLFNLETQFMIGEDILVCPKIKNKYPLQQYFIDASDNQWKVNCTLPEGDLWYNYLSKATFQGDSKQTTKTYLRDEQAAFIRGGTILPLRVQGSAMSLLQGMENDINLEIYLDEDDYAEGQLYLDDGISFDYQKSNEKVIIQYKFENNILTSEVLNNEGFYLNATTKKIFSVTLFSHTTKYINATRLVNSNEINDFSHATQNIQILQNDSDQAASSTVKSNISNQESTPSSQNQTNNGIGAGEYLKLNAKIDELLVEFEESNGSKANQLLVLYVYINVDNIERQQSSNSKSGPIKIMEFIESS</sequence>
<dbReference type="InterPro" id="IPR013780">
    <property type="entry name" value="Glyco_hydro_b"/>
</dbReference>
<dbReference type="Proteomes" id="UP000039865">
    <property type="component" value="Unassembled WGS sequence"/>
</dbReference>
<gene>
    <name evidence="12" type="primary">Contig6311.g6757</name>
    <name evidence="12" type="ORF">STYLEM_16078</name>
</gene>
<feature type="compositionally biased region" description="Polar residues" evidence="8">
    <location>
        <begin position="947"/>
        <end position="969"/>
    </location>
</feature>
<dbReference type="InterPro" id="IPR017853">
    <property type="entry name" value="GH"/>
</dbReference>
<dbReference type="Gene3D" id="3.20.20.80">
    <property type="entry name" value="Glycosidases"/>
    <property type="match status" value="1"/>
</dbReference>
<name>A0A078B0U5_STYLE</name>
<dbReference type="SUPFAM" id="SSF51445">
    <property type="entry name" value="(Trans)glycosidases"/>
    <property type="match status" value="1"/>
</dbReference>
<evidence type="ECO:0000256" key="2">
    <source>
        <dbReference type="ARBA" id="ARBA00007806"/>
    </source>
</evidence>
<dbReference type="CDD" id="cd14752">
    <property type="entry name" value="GH31_N"/>
    <property type="match status" value="1"/>
</dbReference>
<dbReference type="GO" id="GO:0005975">
    <property type="term" value="P:carbohydrate metabolic process"/>
    <property type="evidence" value="ECO:0007669"/>
    <property type="project" value="InterPro"/>
</dbReference>
<dbReference type="EMBL" id="CCKQ01015178">
    <property type="protein sequence ID" value="CDW86977.1"/>
    <property type="molecule type" value="Genomic_DNA"/>
</dbReference>
<comment type="similarity">
    <text evidence="2 7">Belongs to the glycosyl hydrolase 31 family.</text>
</comment>
<keyword evidence="5" id="KW-0325">Glycoprotein</keyword>
<dbReference type="Pfam" id="PF21365">
    <property type="entry name" value="Glyco_hydro_31_3rd"/>
    <property type="match status" value="1"/>
</dbReference>
<dbReference type="InterPro" id="IPR000322">
    <property type="entry name" value="Glyco_hydro_31_TIM"/>
</dbReference>
<evidence type="ECO:0000313" key="12">
    <source>
        <dbReference type="EMBL" id="CDW86977.1"/>
    </source>
</evidence>
<dbReference type="GO" id="GO:0090599">
    <property type="term" value="F:alpha-glucosidase activity"/>
    <property type="evidence" value="ECO:0007669"/>
    <property type="project" value="TreeGrafter"/>
</dbReference>
<keyword evidence="4 7" id="KW-0378">Hydrolase</keyword>
<dbReference type="Pfam" id="PF01055">
    <property type="entry name" value="Glyco_hydro_31_2nd"/>
    <property type="match status" value="1"/>
</dbReference>
<feature type="domain" description="Glycoside hydrolase family 31 TIM barrel" evidence="9">
    <location>
        <begin position="382"/>
        <end position="721"/>
    </location>
</feature>